<gene>
    <name evidence="13" type="ORF">ACFFJ2_01565</name>
</gene>
<comment type="caution">
    <text evidence="13">The sequence shown here is derived from an EMBL/GenBank/DDBJ whole genome shotgun (WGS) entry which is preliminary data.</text>
</comment>
<dbReference type="Gene3D" id="3.30.465.10">
    <property type="match status" value="1"/>
</dbReference>
<dbReference type="SUPFAM" id="SSF56176">
    <property type="entry name" value="FAD-binding/transporter-associated domain-like"/>
    <property type="match status" value="1"/>
</dbReference>
<keyword evidence="3 9" id="KW-0812">Transmembrane</keyword>
<dbReference type="EMBL" id="JBHLXD010000002">
    <property type="protein sequence ID" value="MFC0207085.1"/>
    <property type="molecule type" value="Genomic_DNA"/>
</dbReference>
<keyword evidence="7 9" id="KW-0472">Membrane</keyword>
<sequence>MLAIEIAILFLLILFNGFMAMSELAVVSARPARLKARQHERGAQRALGLSADPGRFLSTVQIGITLVGVLSGAFSGATLGVRLSQWLATLGLSPSIANPAGVGIVVALITYVSLIIGELVPKQLALKNAESIAIRVAPFMTAMAQVALPLVWLLDVSGRAVLALLGQSAEASRRVTDEEIRTLIAEAEHAGTIESDERRMIAGVMRLADRKARAIMTPRGEVDWVNLAHGPEAIAQTLRDSDHALLPVGDGSLDNLVGVVKQRELLAARLEEKPLDLRAYIHPAPIVHDFADALDVLAVLREAEVPMALVHDEYGSFEGIVTPTDILEAIAGVFRADAEGGERDVVQRADGSWLLPGLMPADEMADHLGISLPAQRSFTTLAGFLLSLTRELPRTGTTVDAMGWRFEIVDMDGRRIDRVLAQRINQVEEQRAKA</sequence>
<feature type="domain" description="CBS" evidence="11">
    <location>
        <begin position="216"/>
        <end position="275"/>
    </location>
</feature>
<evidence type="ECO:0000313" key="13">
    <source>
        <dbReference type="EMBL" id="MFC0207085.1"/>
    </source>
</evidence>
<protein>
    <submittedName>
        <fullName evidence="13">Hemolysin family protein</fullName>
    </submittedName>
</protein>
<dbReference type="SMART" id="SM01091">
    <property type="entry name" value="CorC_HlyC"/>
    <property type="match status" value="1"/>
</dbReference>
<dbReference type="Proteomes" id="UP001589755">
    <property type="component" value="Unassembled WGS sequence"/>
</dbReference>
<feature type="domain" description="CBS" evidence="11">
    <location>
        <begin position="280"/>
        <end position="339"/>
    </location>
</feature>
<dbReference type="PANTHER" id="PTHR22777:SF17">
    <property type="entry name" value="UPF0053 PROTEIN SLL0260"/>
    <property type="match status" value="1"/>
</dbReference>
<dbReference type="PROSITE" id="PS51846">
    <property type="entry name" value="CNNM"/>
    <property type="match status" value="1"/>
</dbReference>
<dbReference type="CDD" id="cd04590">
    <property type="entry name" value="CBS_pair_CorC_HlyC_assoc"/>
    <property type="match status" value="1"/>
</dbReference>
<name>A0ABV6D358_9HYPH</name>
<dbReference type="InterPro" id="IPR002550">
    <property type="entry name" value="CNNM"/>
</dbReference>
<dbReference type="InterPro" id="IPR046342">
    <property type="entry name" value="CBS_dom_sf"/>
</dbReference>
<reference evidence="13 14" key="1">
    <citation type="submission" date="2024-09" db="EMBL/GenBank/DDBJ databases">
        <authorList>
            <person name="Sun Q."/>
            <person name="Mori K."/>
        </authorList>
    </citation>
    <scope>NUCLEOTIDE SEQUENCE [LARGE SCALE GENOMIC DNA]</scope>
    <source>
        <strain evidence="13 14">CCM 8543</strain>
    </source>
</reference>
<feature type="transmembrane region" description="Helical" evidence="10">
    <location>
        <begin position="56"/>
        <end position="80"/>
    </location>
</feature>
<evidence type="ECO:0000256" key="9">
    <source>
        <dbReference type="PROSITE-ProRule" id="PRU01193"/>
    </source>
</evidence>
<evidence type="ECO:0000256" key="6">
    <source>
        <dbReference type="ARBA" id="ARBA00023122"/>
    </source>
</evidence>
<dbReference type="RefSeq" id="WP_261520094.1">
    <property type="nucleotide sequence ID" value="NZ_JAODNW010000008.1"/>
</dbReference>
<feature type="transmembrane region" description="Helical" evidence="10">
    <location>
        <begin position="100"/>
        <end position="120"/>
    </location>
</feature>
<comment type="subcellular location">
    <subcellularLocation>
        <location evidence="1">Membrane</location>
        <topology evidence="1">Multi-pass membrane protein</topology>
    </subcellularLocation>
</comment>
<dbReference type="Pfam" id="PF00571">
    <property type="entry name" value="CBS"/>
    <property type="match status" value="1"/>
</dbReference>
<dbReference type="InterPro" id="IPR016169">
    <property type="entry name" value="FAD-bd_PCMH_sub2"/>
</dbReference>
<dbReference type="PROSITE" id="PS51371">
    <property type="entry name" value="CBS"/>
    <property type="match status" value="2"/>
</dbReference>
<organism evidence="13 14">
    <name type="scientific">Chelativorans intermedius</name>
    <dbReference type="NCBI Taxonomy" id="515947"/>
    <lineage>
        <taxon>Bacteria</taxon>
        <taxon>Pseudomonadati</taxon>
        <taxon>Pseudomonadota</taxon>
        <taxon>Alphaproteobacteria</taxon>
        <taxon>Hyphomicrobiales</taxon>
        <taxon>Phyllobacteriaceae</taxon>
        <taxon>Chelativorans</taxon>
    </lineage>
</organism>
<evidence type="ECO:0000256" key="3">
    <source>
        <dbReference type="ARBA" id="ARBA00022692"/>
    </source>
</evidence>
<feature type="transmembrane region" description="Helical" evidence="10">
    <location>
        <begin position="6"/>
        <end position="27"/>
    </location>
</feature>
<keyword evidence="6 8" id="KW-0129">CBS domain</keyword>
<evidence type="ECO:0000256" key="1">
    <source>
        <dbReference type="ARBA" id="ARBA00004141"/>
    </source>
</evidence>
<dbReference type="Gene3D" id="3.10.580.10">
    <property type="entry name" value="CBS-domain"/>
    <property type="match status" value="1"/>
</dbReference>
<evidence type="ECO:0000256" key="10">
    <source>
        <dbReference type="SAM" id="Phobius"/>
    </source>
</evidence>
<dbReference type="InterPro" id="IPR036318">
    <property type="entry name" value="FAD-bd_PCMH-like_sf"/>
</dbReference>
<keyword evidence="14" id="KW-1185">Reference proteome</keyword>
<evidence type="ECO:0000259" key="11">
    <source>
        <dbReference type="PROSITE" id="PS51371"/>
    </source>
</evidence>
<dbReference type="Pfam" id="PF03471">
    <property type="entry name" value="CorC_HlyC"/>
    <property type="match status" value="1"/>
</dbReference>
<dbReference type="PANTHER" id="PTHR22777">
    <property type="entry name" value="HEMOLYSIN-RELATED"/>
    <property type="match status" value="1"/>
</dbReference>
<evidence type="ECO:0000259" key="12">
    <source>
        <dbReference type="PROSITE" id="PS51846"/>
    </source>
</evidence>
<dbReference type="InterPro" id="IPR005170">
    <property type="entry name" value="Transptr-assoc_dom"/>
</dbReference>
<proteinExistence type="inferred from homology"/>
<evidence type="ECO:0000256" key="4">
    <source>
        <dbReference type="ARBA" id="ARBA00022737"/>
    </source>
</evidence>
<dbReference type="Pfam" id="PF01595">
    <property type="entry name" value="CNNM"/>
    <property type="match status" value="1"/>
</dbReference>
<keyword evidence="4" id="KW-0677">Repeat</keyword>
<evidence type="ECO:0000256" key="8">
    <source>
        <dbReference type="PROSITE-ProRule" id="PRU00703"/>
    </source>
</evidence>
<keyword evidence="5 9" id="KW-1133">Transmembrane helix</keyword>
<evidence type="ECO:0000313" key="14">
    <source>
        <dbReference type="Proteomes" id="UP001589755"/>
    </source>
</evidence>
<comment type="similarity">
    <text evidence="2">Belongs to the UPF0053 family. Hemolysin C subfamily.</text>
</comment>
<dbReference type="InterPro" id="IPR044751">
    <property type="entry name" value="Ion_transp-like_CBS"/>
</dbReference>
<evidence type="ECO:0000256" key="5">
    <source>
        <dbReference type="ARBA" id="ARBA00022989"/>
    </source>
</evidence>
<accession>A0ABV6D358</accession>
<evidence type="ECO:0000256" key="2">
    <source>
        <dbReference type="ARBA" id="ARBA00006446"/>
    </source>
</evidence>
<evidence type="ECO:0000256" key="7">
    <source>
        <dbReference type="ARBA" id="ARBA00023136"/>
    </source>
</evidence>
<feature type="domain" description="CNNM transmembrane" evidence="12">
    <location>
        <begin position="1"/>
        <end position="197"/>
    </location>
</feature>
<dbReference type="InterPro" id="IPR000644">
    <property type="entry name" value="CBS_dom"/>
</dbReference>
<dbReference type="SUPFAM" id="SSF54631">
    <property type="entry name" value="CBS-domain pair"/>
    <property type="match status" value="1"/>
</dbReference>
<feature type="transmembrane region" description="Helical" evidence="10">
    <location>
        <begin position="132"/>
        <end position="154"/>
    </location>
</feature>